<evidence type="ECO:0000313" key="1">
    <source>
        <dbReference type="EMBL" id="MYM83614.1"/>
    </source>
</evidence>
<accession>A0A6L8MLU6</accession>
<evidence type="ECO:0008006" key="3">
    <source>
        <dbReference type="Google" id="ProtNLM"/>
    </source>
</evidence>
<reference evidence="1 2" key="1">
    <citation type="submission" date="2019-12" db="EMBL/GenBank/DDBJ databases">
        <title>Novel species isolated from a subtropical stream in China.</title>
        <authorList>
            <person name="Lu H."/>
        </authorList>
    </citation>
    <scope>NUCLEOTIDE SEQUENCE [LARGE SCALE GENOMIC DNA]</scope>
    <source>
        <strain evidence="1 2">FT50W</strain>
    </source>
</reference>
<evidence type="ECO:0000313" key="2">
    <source>
        <dbReference type="Proteomes" id="UP000474565"/>
    </source>
</evidence>
<protein>
    <recommendedName>
        <fullName evidence="3">Tetratricopeptide repeat protein</fullName>
    </recommendedName>
</protein>
<dbReference type="RefSeq" id="WP_161020353.1">
    <property type="nucleotide sequence ID" value="NZ_WWCP01000021.1"/>
</dbReference>
<sequence length="85" mass="9382">METLLKVAQLRVQGKPDEALAHVEAHLQTASESQRFLLMLQGLYAAEEAANDSKARSYASDLADIDASLRSIQPYVALRPEDLKL</sequence>
<name>A0A6L8MLU6_9BURK</name>
<comment type="caution">
    <text evidence="1">The sequence shown here is derived from an EMBL/GenBank/DDBJ whole genome shotgun (WGS) entry which is preliminary data.</text>
</comment>
<proteinExistence type="predicted"/>
<dbReference type="EMBL" id="WWCP01000021">
    <property type="protein sequence ID" value="MYM83614.1"/>
    <property type="molecule type" value="Genomic_DNA"/>
</dbReference>
<dbReference type="Proteomes" id="UP000474565">
    <property type="component" value="Unassembled WGS sequence"/>
</dbReference>
<dbReference type="AlphaFoldDB" id="A0A6L8MLU6"/>
<gene>
    <name evidence="1" type="ORF">GTP44_16835</name>
</gene>
<organism evidence="1 2">
    <name type="scientific">Duganella lactea</name>
    <dbReference type="NCBI Taxonomy" id="2692173"/>
    <lineage>
        <taxon>Bacteria</taxon>
        <taxon>Pseudomonadati</taxon>
        <taxon>Pseudomonadota</taxon>
        <taxon>Betaproteobacteria</taxon>
        <taxon>Burkholderiales</taxon>
        <taxon>Oxalobacteraceae</taxon>
        <taxon>Telluria group</taxon>
        <taxon>Duganella</taxon>
    </lineage>
</organism>